<sequence length="167" mass="18576">MFPFHNDSMFLPTAELDTAHGSKLRAQKSGRHPHIKSSITDFREQRLSNASNITSRSIPQGKHTSSDKTSSPLNPATGTSHVKDGENLTKNLKVRVSNPAPNTTYSTHHIRINTSYNKPLPNPPRPSIPKAHPSAPPTLRMSKSMGTLRDVDNKDSKFMSRLRQVFN</sequence>
<feature type="non-terminal residue" evidence="2">
    <location>
        <position position="167"/>
    </location>
</feature>
<protein>
    <submittedName>
        <fullName evidence="2">Uncharacterized protein</fullName>
    </submittedName>
</protein>
<evidence type="ECO:0000313" key="2">
    <source>
        <dbReference type="EMBL" id="OZJ01964.1"/>
    </source>
</evidence>
<feature type="region of interest" description="Disordered" evidence="1">
    <location>
        <begin position="23"/>
        <end position="144"/>
    </location>
</feature>
<evidence type="ECO:0000313" key="3">
    <source>
        <dbReference type="Proteomes" id="UP000242875"/>
    </source>
</evidence>
<feature type="compositionally biased region" description="Polar residues" evidence="1">
    <location>
        <begin position="99"/>
        <end position="117"/>
    </location>
</feature>
<proteinExistence type="predicted"/>
<name>A0A261XUP4_9FUNG</name>
<accession>A0A261XUP4</accession>
<feature type="compositionally biased region" description="Basic residues" evidence="1">
    <location>
        <begin position="23"/>
        <end position="35"/>
    </location>
</feature>
<dbReference type="AlphaFoldDB" id="A0A261XUP4"/>
<dbReference type="EMBL" id="MVBO01000209">
    <property type="protein sequence ID" value="OZJ01964.1"/>
    <property type="molecule type" value="Genomic_DNA"/>
</dbReference>
<reference evidence="2 3" key="1">
    <citation type="journal article" date="2017" name="Mycologia">
        <title>Bifiguratus adelaidae, gen. et sp. nov., a new member of Mucoromycotina in endophytic and soil-dwelling habitats.</title>
        <authorList>
            <person name="Torres-Cruz T.J."/>
            <person name="Billingsley Tobias T.L."/>
            <person name="Almatruk M."/>
            <person name="Hesse C."/>
            <person name="Kuske C.R."/>
            <person name="Desiro A."/>
            <person name="Benucci G.M."/>
            <person name="Bonito G."/>
            <person name="Stajich J.E."/>
            <person name="Dunlap C."/>
            <person name="Arnold A.E."/>
            <person name="Porras-Alfaro A."/>
        </authorList>
    </citation>
    <scope>NUCLEOTIDE SEQUENCE [LARGE SCALE GENOMIC DNA]</scope>
    <source>
        <strain evidence="2 3">AZ0501</strain>
    </source>
</reference>
<dbReference type="Proteomes" id="UP000242875">
    <property type="component" value="Unassembled WGS sequence"/>
</dbReference>
<organism evidence="2 3">
    <name type="scientific">Bifiguratus adelaidae</name>
    <dbReference type="NCBI Taxonomy" id="1938954"/>
    <lineage>
        <taxon>Eukaryota</taxon>
        <taxon>Fungi</taxon>
        <taxon>Fungi incertae sedis</taxon>
        <taxon>Mucoromycota</taxon>
        <taxon>Mucoromycotina</taxon>
        <taxon>Endogonomycetes</taxon>
        <taxon>Endogonales</taxon>
        <taxon>Endogonales incertae sedis</taxon>
        <taxon>Bifiguratus</taxon>
    </lineage>
</organism>
<keyword evidence="3" id="KW-1185">Reference proteome</keyword>
<evidence type="ECO:0000256" key="1">
    <source>
        <dbReference type="SAM" id="MobiDB-lite"/>
    </source>
</evidence>
<comment type="caution">
    <text evidence="2">The sequence shown here is derived from an EMBL/GenBank/DDBJ whole genome shotgun (WGS) entry which is preliminary data.</text>
</comment>
<feature type="compositionally biased region" description="Polar residues" evidence="1">
    <location>
        <begin position="67"/>
        <end position="80"/>
    </location>
</feature>
<feature type="compositionally biased region" description="Polar residues" evidence="1">
    <location>
        <begin position="47"/>
        <end position="58"/>
    </location>
</feature>
<gene>
    <name evidence="2" type="ORF">BZG36_05597</name>
</gene>